<dbReference type="EMBL" id="LMVN01000007">
    <property type="protein sequence ID" value="PAV07820.1"/>
    <property type="molecule type" value="Genomic_DNA"/>
</dbReference>
<organism evidence="2 4">
    <name type="scientific">Methanosphaera cuniculi</name>
    <dbReference type="NCBI Taxonomy" id="1077256"/>
    <lineage>
        <taxon>Archaea</taxon>
        <taxon>Methanobacteriati</taxon>
        <taxon>Methanobacteriota</taxon>
        <taxon>Methanomada group</taxon>
        <taxon>Methanobacteria</taxon>
        <taxon>Methanobacteriales</taxon>
        <taxon>Methanobacteriaceae</taxon>
        <taxon>Methanosphaera</taxon>
    </lineage>
</organism>
<dbReference type="Gene3D" id="3.90.550.10">
    <property type="entry name" value="Spore Coat Polysaccharide Biosynthesis Protein SpsA, Chain A"/>
    <property type="match status" value="1"/>
</dbReference>
<dbReference type="EMBL" id="LWMS01000042">
    <property type="protein sequence ID" value="PWL07984.1"/>
    <property type="molecule type" value="Genomic_DNA"/>
</dbReference>
<gene>
    <name evidence="2" type="ORF">ASJ82_02510</name>
    <name evidence="3" type="ORF">MSCUN_12270</name>
</gene>
<dbReference type="Proteomes" id="UP000246004">
    <property type="component" value="Unassembled WGS sequence"/>
</dbReference>
<dbReference type="Proteomes" id="UP000217528">
    <property type="component" value="Unassembled WGS sequence"/>
</dbReference>
<reference evidence="2 4" key="2">
    <citation type="journal article" date="2017" name="BMC Genomics">
        <title>Genomic analysis of methanogenic archaea reveals a shift towards energy conservation.</title>
        <authorList>
            <person name="Gilmore S.P."/>
            <person name="Henske J.K."/>
            <person name="Sexton J.A."/>
            <person name="Solomon K.V."/>
            <person name="Seppala S."/>
            <person name="Yoo J.I."/>
            <person name="Huyett L.M."/>
            <person name="Pressman A."/>
            <person name="Cogan J.Z."/>
            <person name="Kivenson V."/>
            <person name="Peng X."/>
            <person name="Tan Y."/>
            <person name="Valentine D.L."/>
            <person name="O'Malley M.A."/>
        </authorList>
    </citation>
    <scope>NUCLEOTIDE SEQUENCE [LARGE SCALE GENOMIC DNA]</scope>
    <source>
        <strain evidence="2 4">1R-7</strain>
    </source>
</reference>
<name>A0A2A2HET0_9EURY</name>
<evidence type="ECO:0000313" key="2">
    <source>
        <dbReference type="EMBL" id="PAV07820.1"/>
    </source>
</evidence>
<dbReference type="CDD" id="cd00761">
    <property type="entry name" value="Glyco_tranf_GTA_type"/>
    <property type="match status" value="1"/>
</dbReference>
<keyword evidence="4" id="KW-1185">Reference proteome</keyword>
<dbReference type="SUPFAM" id="SSF53448">
    <property type="entry name" value="Nucleotide-diphospho-sugar transferases"/>
    <property type="match status" value="1"/>
</dbReference>
<accession>A0A2A2HET0</accession>
<feature type="domain" description="Streptomycin biosynthesis protein StrF" evidence="1">
    <location>
        <begin position="3"/>
        <end position="172"/>
    </location>
</feature>
<sequence>MSIICVYNNQEILDKYLINSLKKQENQDYELILVDNTKNKFSSASSALNYGAKQAHGEYLIFAHQDINLSDPYWIDKTQKTIKKLKKPGIIGVAGKTHDSLVRSNIKQGINPTDVTPYKLKKPEYASTLDECLFIIPKDVYDKHPLSEKRCPDWHLYAVDYVYYIKEERYNAYIIPTMLEHRSKGASMSEGYYTTLPNLMKKYHNQKLIRTCMGDWFTFIPVSFQRMIKIFKKY</sequence>
<dbReference type="Pfam" id="PF13712">
    <property type="entry name" value="Glyco_tranf_2_5"/>
    <property type="match status" value="1"/>
</dbReference>
<reference evidence="3 5" key="1">
    <citation type="submission" date="2016-04" db="EMBL/GenBank/DDBJ databases">
        <title>Genome sequence of Methanosphaera cuniculi DSM 4103.</title>
        <authorList>
            <person name="Poehlein A."/>
            <person name="Seedorf H."/>
            <person name="Daniel R."/>
        </authorList>
    </citation>
    <scope>NUCLEOTIDE SEQUENCE [LARGE SCALE GENOMIC DNA]</scope>
    <source>
        <strain evidence="3 5">DSM 4103</strain>
    </source>
</reference>
<dbReference type="InterPro" id="IPR059123">
    <property type="entry name" value="StrF_dom"/>
</dbReference>
<evidence type="ECO:0000313" key="4">
    <source>
        <dbReference type="Proteomes" id="UP000217528"/>
    </source>
</evidence>
<dbReference type="AlphaFoldDB" id="A0A2A2HET0"/>
<evidence type="ECO:0000259" key="1">
    <source>
        <dbReference type="Pfam" id="PF13712"/>
    </source>
</evidence>
<dbReference type="OrthoDB" id="81511at2157"/>
<evidence type="ECO:0000313" key="3">
    <source>
        <dbReference type="EMBL" id="PWL07984.1"/>
    </source>
</evidence>
<evidence type="ECO:0000313" key="5">
    <source>
        <dbReference type="Proteomes" id="UP000246004"/>
    </source>
</evidence>
<keyword evidence="3" id="KW-0808">Transferase</keyword>
<dbReference type="GO" id="GO:0016740">
    <property type="term" value="F:transferase activity"/>
    <property type="evidence" value="ECO:0007669"/>
    <property type="project" value="UniProtKB-KW"/>
</dbReference>
<comment type="caution">
    <text evidence="2">The sequence shown here is derived from an EMBL/GenBank/DDBJ whole genome shotgun (WGS) entry which is preliminary data.</text>
</comment>
<protein>
    <submittedName>
        <fullName evidence="3">Glycosyl transferase family 2</fullName>
    </submittedName>
</protein>
<dbReference type="RefSeq" id="WP_095608266.1">
    <property type="nucleotide sequence ID" value="NZ_LMVN01000007.1"/>
</dbReference>
<proteinExistence type="predicted"/>
<dbReference type="InterPro" id="IPR029044">
    <property type="entry name" value="Nucleotide-diphossugar_trans"/>
</dbReference>